<sequence>MKFAFYARVAALAGRPGHSVRRLARRRGAPAPLAAALAVLVAAWAAWSPEAARAAEPLAVPIVYLTVGEKEPPPLSLVEPIITDKGLAGARLGIADNNTTGRFLNQSYALTEVIAPDDKALAARVVALLAEGKRYFVADLHADQLLAVADLPGAKDALFFNIRAQDDRLRTDDCRSNVLQVMPSRAMKADALAQYLMKKRWSHWFLVDGQQPDDLAFVKAVHRAAKRFGAEIVEERPYSYKPEARRSDTGYMQIQGQMTQLTQEVDDYDVLVVSDESDIFGEYLPYRTWDPRPVVGTQGLVPTAWHRSMEQWGGTQLQNRFIASAGHVMVERDYNGWVAVRSVGEAVTRTGQADPASVHAYLVGDEFRLGAFKGEGLTYRRWNQQLRQPILLSSARMLVSVSPQDGYLHQRTPLDTLGYDEPESRCRLN</sequence>
<dbReference type="InterPro" id="IPR022478">
    <property type="entry name" value="ABC_transptr_sub-bd_PQQ"/>
</dbReference>
<dbReference type="PANTHER" id="PTHR30483:SF6">
    <property type="entry name" value="PERIPLASMIC BINDING PROTEIN OF ABC TRANSPORTER FOR NATURAL AMINO ACIDS"/>
    <property type="match status" value="1"/>
</dbReference>
<evidence type="ECO:0000256" key="1">
    <source>
        <dbReference type="ARBA" id="ARBA00022970"/>
    </source>
</evidence>
<evidence type="ECO:0000313" key="3">
    <source>
        <dbReference type="Proteomes" id="UP000192917"/>
    </source>
</evidence>
<dbReference type="Gene3D" id="3.40.50.2300">
    <property type="match status" value="2"/>
</dbReference>
<name>A0A1Y6CG30_9PROT</name>
<keyword evidence="1" id="KW-0029">Amino-acid transport</keyword>
<dbReference type="NCBIfam" id="TIGR03863">
    <property type="entry name" value="PQQ_ABC_bind"/>
    <property type="match status" value="1"/>
</dbReference>
<dbReference type="RefSeq" id="WP_085124943.1">
    <property type="nucleotide sequence ID" value="NZ_FWZX01000023.1"/>
</dbReference>
<keyword evidence="3" id="KW-1185">Reference proteome</keyword>
<dbReference type="CDD" id="cd06268">
    <property type="entry name" value="PBP1_ABC_transporter_LIVBP-like"/>
    <property type="match status" value="1"/>
</dbReference>
<organism evidence="2 3">
    <name type="scientific">Tistlia consotensis USBA 355</name>
    <dbReference type="NCBI Taxonomy" id="560819"/>
    <lineage>
        <taxon>Bacteria</taxon>
        <taxon>Pseudomonadati</taxon>
        <taxon>Pseudomonadota</taxon>
        <taxon>Alphaproteobacteria</taxon>
        <taxon>Rhodospirillales</taxon>
        <taxon>Rhodovibrionaceae</taxon>
        <taxon>Tistlia</taxon>
    </lineage>
</organism>
<evidence type="ECO:0000313" key="2">
    <source>
        <dbReference type="EMBL" id="SMF60035.1"/>
    </source>
</evidence>
<dbReference type="InterPro" id="IPR028082">
    <property type="entry name" value="Peripla_BP_I"/>
</dbReference>
<dbReference type="PANTHER" id="PTHR30483">
    <property type="entry name" value="LEUCINE-SPECIFIC-BINDING PROTEIN"/>
    <property type="match status" value="1"/>
</dbReference>
<dbReference type="SUPFAM" id="SSF53822">
    <property type="entry name" value="Periplasmic binding protein-like I"/>
    <property type="match status" value="1"/>
</dbReference>
<reference evidence="2 3" key="1">
    <citation type="submission" date="2017-04" db="EMBL/GenBank/DDBJ databases">
        <authorList>
            <person name="Afonso C.L."/>
            <person name="Miller P.J."/>
            <person name="Scott M.A."/>
            <person name="Spackman E."/>
            <person name="Goraichik I."/>
            <person name="Dimitrov K.M."/>
            <person name="Suarez D.L."/>
            <person name="Swayne D.E."/>
        </authorList>
    </citation>
    <scope>NUCLEOTIDE SEQUENCE [LARGE SCALE GENOMIC DNA]</scope>
    <source>
        <strain evidence="2 3">USBA 355</strain>
    </source>
</reference>
<dbReference type="STRING" id="560819.SAMN05428998_1235"/>
<keyword evidence="1" id="KW-0813">Transport</keyword>
<dbReference type="EMBL" id="FWZX01000023">
    <property type="protein sequence ID" value="SMF60035.1"/>
    <property type="molecule type" value="Genomic_DNA"/>
</dbReference>
<proteinExistence type="predicted"/>
<gene>
    <name evidence="2" type="ORF">SAMN05428998_1235</name>
</gene>
<dbReference type="Proteomes" id="UP000192917">
    <property type="component" value="Unassembled WGS sequence"/>
</dbReference>
<accession>A0A1Y6CG30</accession>
<dbReference type="AlphaFoldDB" id="A0A1Y6CG30"/>
<dbReference type="GO" id="GO:0006865">
    <property type="term" value="P:amino acid transport"/>
    <property type="evidence" value="ECO:0007669"/>
    <property type="project" value="UniProtKB-KW"/>
</dbReference>
<protein>
    <submittedName>
        <fullName evidence="2">Amino acid/amide ABC transporter substrate-binding protein, HAAT family</fullName>
    </submittedName>
</protein>
<dbReference type="InterPro" id="IPR051010">
    <property type="entry name" value="BCAA_transport"/>
</dbReference>